<organism evidence="2 3">
    <name type="scientific">Alkalicoccus halolimnae</name>
    <dbReference type="NCBI Taxonomy" id="1667239"/>
    <lineage>
        <taxon>Bacteria</taxon>
        <taxon>Bacillati</taxon>
        <taxon>Bacillota</taxon>
        <taxon>Bacilli</taxon>
        <taxon>Bacillales</taxon>
        <taxon>Bacillaceae</taxon>
        <taxon>Alkalicoccus</taxon>
    </lineage>
</organism>
<dbReference type="KEGG" id="ahal:FTX54_011980"/>
<feature type="compositionally biased region" description="Basic and acidic residues" evidence="1">
    <location>
        <begin position="87"/>
        <end position="96"/>
    </location>
</feature>
<dbReference type="EMBL" id="CP144914">
    <property type="protein sequence ID" value="WWD79135.1"/>
    <property type="molecule type" value="Genomic_DNA"/>
</dbReference>
<proteinExistence type="predicted"/>
<name>A0AAJ8N1A6_9BACI</name>
<dbReference type="Proteomes" id="UP000321816">
    <property type="component" value="Chromosome"/>
</dbReference>
<evidence type="ECO:0000313" key="2">
    <source>
        <dbReference type="EMBL" id="WWD79135.1"/>
    </source>
</evidence>
<dbReference type="PROSITE" id="PS51257">
    <property type="entry name" value="PROKAR_LIPOPROTEIN"/>
    <property type="match status" value="1"/>
</dbReference>
<dbReference type="Pfam" id="PF14039">
    <property type="entry name" value="YusW"/>
    <property type="match status" value="2"/>
</dbReference>
<accession>A0AAJ8N1A6</accession>
<dbReference type="RefSeq" id="WP_187254515.1">
    <property type="nucleotide sequence ID" value="NZ_CP144914.1"/>
</dbReference>
<feature type="compositionally biased region" description="Polar residues" evidence="1">
    <location>
        <begin position="68"/>
        <end position="85"/>
    </location>
</feature>
<protein>
    <submittedName>
        <fullName evidence="2">YusW family protein</fullName>
    </submittedName>
</protein>
<dbReference type="InterPro" id="IPR025623">
    <property type="entry name" value="YusW"/>
</dbReference>
<feature type="region of interest" description="Disordered" evidence="1">
    <location>
        <begin position="17"/>
        <end position="96"/>
    </location>
</feature>
<evidence type="ECO:0000256" key="1">
    <source>
        <dbReference type="SAM" id="MobiDB-lite"/>
    </source>
</evidence>
<keyword evidence="3" id="KW-1185">Reference proteome</keyword>
<sequence length="299" mass="33556">MKKVIAGISVAALLAACSTQEVEPEETSTADEADVQAEENSPGDAEEMEETEAGNSNSTEETADSTEENTGGNNSGETETQSGSVENVHEFDLQVEFHNDEEWEFEYELDDDSDMEVERDGQEKVTGAEAREEIEVLLEQINITTDRPLAEMRDEVLAALDIAAEDVEDVNLEIEYTDGETIEFDHESGNGEEKGAAEELDMDIDFFSGEEWQYEYERSDREGEIEKENGEEIEIEGQEAVEEIEALLGNIDITMDRSIDEMKQEVLAALDVEQDDVRDFDMDVEYENGETVKFKHDVE</sequence>
<evidence type="ECO:0000313" key="3">
    <source>
        <dbReference type="Proteomes" id="UP000321816"/>
    </source>
</evidence>
<feature type="region of interest" description="Disordered" evidence="1">
    <location>
        <begin position="108"/>
        <end position="128"/>
    </location>
</feature>
<gene>
    <name evidence="2" type="ORF">FTX54_011980</name>
</gene>
<feature type="compositionally biased region" description="Acidic residues" evidence="1">
    <location>
        <begin position="22"/>
        <end position="37"/>
    </location>
</feature>
<reference evidence="2 3" key="1">
    <citation type="submission" date="2024-01" db="EMBL/GenBank/DDBJ databases">
        <title>Complete Genome Sequence of Alkalicoccus halolimnae BZ-SZ-XJ29T, a Moderately Halophilic Bacterium Isolated from a Salt Lake.</title>
        <authorList>
            <person name="Zhao B."/>
        </authorList>
    </citation>
    <scope>NUCLEOTIDE SEQUENCE [LARGE SCALE GENOMIC DNA]</scope>
    <source>
        <strain evidence="2 3">BZ-SZ-XJ29</strain>
    </source>
</reference>
<dbReference type="AlphaFoldDB" id="A0AAJ8N1A6"/>